<dbReference type="WBParaSite" id="SMUV_0000563001-mRNA-1">
    <property type="protein sequence ID" value="SMUV_0000563001-mRNA-1"/>
    <property type="gene ID" value="SMUV_0000563001"/>
</dbReference>
<feature type="domain" description="BPTI/Kunitz inhibitor" evidence="2">
    <location>
        <begin position="318"/>
        <end position="368"/>
    </location>
</feature>
<dbReference type="SUPFAM" id="SSF57362">
    <property type="entry name" value="BPTI-like"/>
    <property type="match status" value="8"/>
</dbReference>
<feature type="domain" description="BPTI/Kunitz inhibitor" evidence="2">
    <location>
        <begin position="529"/>
        <end position="579"/>
    </location>
</feature>
<dbReference type="Gene3D" id="4.10.410.10">
    <property type="entry name" value="Pancreatic trypsin inhibitor Kunitz domain"/>
    <property type="match status" value="8"/>
</dbReference>
<dbReference type="SMART" id="SM00131">
    <property type="entry name" value="KU"/>
    <property type="match status" value="8"/>
</dbReference>
<dbReference type="InterPro" id="IPR028150">
    <property type="entry name" value="Lustrin_cystein"/>
</dbReference>
<keyword evidence="3" id="KW-1185">Reference proteome</keyword>
<dbReference type="PANTHER" id="PTHR46339:SF2">
    <property type="entry name" value="BPTI_KUNITZ INHIBITOR DOMAIN-CONTAINING PROTEIN"/>
    <property type="match status" value="1"/>
</dbReference>
<evidence type="ECO:0000259" key="2">
    <source>
        <dbReference type="PROSITE" id="PS50279"/>
    </source>
</evidence>
<dbReference type="Pfam" id="PF00014">
    <property type="entry name" value="Kunitz_BPTI"/>
    <property type="match status" value="8"/>
</dbReference>
<dbReference type="PROSITE" id="PS50279">
    <property type="entry name" value="BPTI_KUNITZ_2"/>
    <property type="match status" value="8"/>
</dbReference>
<dbReference type="Proteomes" id="UP000046393">
    <property type="component" value="Unplaced"/>
</dbReference>
<protein>
    <submittedName>
        <fullName evidence="4">Kunitz/Bovine pancreatic trypsin inhibitor domain protein</fullName>
    </submittedName>
</protein>
<feature type="domain" description="BPTI/Kunitz inhibitor" evidence="2">
    <location>
        <begin position="736"/>
        <end position="786"/>
    </location>
</feature>
<dbReference type="InterPro" id="IPR002223">
    <property type="entry name" value="Kunitz_BPTI"/>
</dbReference>
<dbReference type="Pfam" id="PF14625">
    <property type="entry name" value="Lustrin_cystein"/>
    <property type="match status" value="8"/>
</dbReference>
<proteinExistence type="predicted"/>
<dbReference type="AlphaFoldDB" id="A0A158R566"/>
<dbReference type="InterPro" id="IPR036880">
    <property type="entry name" value="Kunitz_BPTI_sf"/>
</dbReference>
<feature type="domain" description="BPTI/Kunitz inhibitor" evidence="2">
    <location>
        <begin position="420"/>
        <end position="474"/>
    </location>
</feature>
<feature type="domain" description="BPTI/Kunitz inhibitor" evidence="2">
    <location>
        <begin position="205"/>
        <end position="255"/>
    </location>
</feature>
<dbReference type="CDD" id="cd22593">
    <property type="entry name" value="Kunitz_conkunitzin"/>
    <property type="match status" value="7"/>
</dbReference>
<dbReference type="SMART" id="SM00289">
    <property type="entry name" value="WR1"/>
    <property type="match status" value="8"/>
</dbReference>
<sequence>MFREVVYLNLLWLVTAQFYYFPVVQQRPVQVRTSYPIRTNCLNRCNNQNRYRWTFRQTGLPRPLISVALPAPNASTPKIDSTTPPTITSAATTTTVTAESTIQQTVATSAPTTVAENKPVPPVPPIFMRPMKKIPGATDMEASRTQNFVNPCVTGKPLSNVYGTPISCNYLVQPNGGCPEDYWCHTGATFTTTACCPIIERVPRCEQPRTVGGGNELVARWYFDTTSKQCKRFLYKGLLGNANNFITKAQCTEACETDQTVDTQNPCKYGTPARDSNQKLIVCGSSNDTQCPKGYYCHIGETPTDTVCCEGSGLSDPCLLSLNVGQGKALIKRFYYNTLAKQCAEFVYKGYRGNENNFLTIEECQQKCIKWTSPCPTLFDYAEQIECSRENRQCAKGQWCHIGSTKQTTTCCPGAIENPCTQPLLIGEGNENLTRWYADPSDRSCIRQCKSFTYKGTKGNQNNFLTKAECEETCKPQCVNPCGNNSMLLEPSGVPRQCGPTWPCPNTHWCHVGGNVDTTVCCSGSSNPCTLPMVIGHGDHRLTRWRFSINENKCVSFIYHGLGGNQNMFLTADDCRAVCPSYVNPCGSGKPLMVGSKPKICSPHERCPSTHFCHIGTAGMDNVCCFKNGDPCDLSMSEGVGNGQLSRYYYDKDTHCCREFTYRGSKGNANNFLSQEDCELVCPVYPNPCGEGEPFLDEKREPLICGGSETCPTGYFCHVGGSPETTNCCPGTRKSCDQMLEIGKGTERLERWFFDGSVQLCRNFIYRGTKGNANNFLSRESCQSACKEMNPCGKGEPLVDSNGERILCTGGQRLDSCPKTHYCHVGASSLTTLCCKKTNIDPCEQEKAEGYGGDALPRWYFDSRLNKCIKFEYGGMGGNENNFISKQTCDEVCPEYRGYCPHGQPLIESNGREPISCGIDKACPAGFICHMSAEYNVSICCQDPADFCLQPRDPGPCVDFEKRYGYHPLSDTCVEYEYGGCGGTLNNFKSLQRCTEICCKEYKKKL</sequence>
<dbReference type="PRINTS" id="PR00759">
    <property type="entry name" value="BASICPTASE"/>
</dbReference>
<evidence type="ECO:0000313" key="3">
    <source>
        <dbReference type="Proteomes" id="UP000046393"/>
    </source>
</evidence>
<feature type="domain" description="BPTI/Kunitz inhibitor" evidence="2">
    <location>
        <begin position="948"/>
        <end position="998"/>
    </location>
</feature>
<name>A0A158R566_9BILA</name>
<dbReference type="PANTHER" id="PTHR46339">
    <property type="entry name" value="PROTEIN CBG15282-RELATED"/>
    <property type="match status" value="1"/>
</dbReference>
<dbReference type="InterPro" id="IPR006150">
    <property type="entry name" value="Cys_repeat_1"/>
</dbReference>
<accession>A0A158R566</accession>
<evidence type="ECO:0000313" key="4">
    <source>
        <dbReference type="WBParaSite" id="SMUV_0000563001-mRNA-1"/>
    </source>
</evidence>
<dbReference type="InterPro" id="IPR053014">
    <property type="entry name" value="Cuticle_assoc_divergent"/>
</dbReference>
<feature type="domain" description="BPTI/Kunitz inhibitor" evidence="2">
    <location>
        <begin position="632"/>
        <end position="682"/>
    </location>
</feature>
<dbReference type="CDD" id="cd00109">
    <property type="entry name" value="Kunitz-type"/>
    <property type="match status" value="1"/>
</dbReference>
<evidence type="ECO:0000256" key="1">
    <source>
        <dbReference type="SAM" id="MobiDB-lite"/>
    </source>
</evidence>
<organism evidence="3 4">
    <name type="scientific">Syphacia muris</name>
    <dbReference type="NCBI Taxonomy" id="451379"/>
    <lineage>
        <taxon>Eukaryota</taxon>
        <taxon>Metazoa</taxon>
        <taxon>Ecdysozoa</taxon>
        <taxon>Nematoda</taxon>
        <taxon>Chromadorea</taxon>
        <taxon>Rhabditida</taxon>
        <taxon>Spirurina</taxon>
        <taxon>Oxyuridomorpha</taxon>
        <taxon>Oxyuroidea</taxon>
        <taxon>Oxyuridae</taxon>
        <taxon>Syphacia</taxon>
    </lineage>
</organism>
<feature type="domain" description="BPTI/Kunitz inhibitor" evidence="2">
    <location>
        <begin position="843"/>
        <end position="893"/>
    </location>
</feature>
<reference evidence="4" key="1">
    <citation type="submission" date="2016-04" db="UniProtKB">
        <authorList>
            <consortium name="WormBaseParasite"/>
        </authorList>
    </citation>
    <scope>IDENTIFICATION</scope>
</reference>
<dbReference type="STRING" id="451379.A0A158R566"/>
<dbReference type="GO" id="GO:0004867">
    <property type="term" value="F:serine-type endopeptidase inhibitor activity"/>
    <property type="evidence" value="ECO:0007669"/>
    <property type="project" value="InterPro"/>
</dbReference>
<feature type="region of interest" description="Disordered" evidence="1">
    <location>
        <begin position="108"/>
        <end position="128"/>
    </location>
</feature>